<evidence type="ECO:0000256" key="1">
    <source>
        <dbReference type="SAM" id="MobiDB-lite"/>
    </source>
</evidence>
<feature type="compositionally biased region" description="Polar residues" evidence="1">
    <location>
        <begin position="173"/>
        <end position="182"/>
    </location>
</feature>
<feature type="compositionally biased region" description="Polar residues" evidence="1">
    <location>
        <begin position="148"/>
        <end position="162"/>
    </location>
</feature>
<feature type="compositionally biased region" description="Basic and acidic residues" evidence="1">
    <location>
        <begin position="761"/>
        <end position="779"/>
    </location>
</feature>
<feature type="compositionally biased region" description="Polar residues" evidence="1">
    <location>
        <begin position="192"/>
        <end position="212"/>
    </location>
</feature>
<feature type="compositionally biased region" description="Low complexity" evidence="1">
    <location>
        <begin position="321"/>
        <end position="343"/>
    </location>
</feature>
<dbReference type="EMBL" id="OV651813">
    <property type="protein sequence ID" value="CAH1098904.1"/>
    <property type="molecule type" value="Genomic_DNA"/>
</dbReference>
<dbReference type="Proteomes" id="UP001153636">
    <property type="component" value="Chromosome 1"/>
</dbReference>
<gene>
    <name evidence="2" type="ORF">PSYICH_LOCUS334</name>
</gene>
<feature type="compositionally biased region" description="Polar residues" evidence="1">
    <location>
        <begin position="91"/>
        <end position="112"/>
    </location>
</feature>
<feature type="region of interest" description="Disordered" evidence="1">
    <location>
        <begin position="305"/>
        <end position="352"/>
    </location>
</feature>
<feature type="compositionally biased region" description="Polar residues" evidence="1">
    <location>
        <begin position="391"/>
        <end position="404"/>
    </location>
</feature>
<feature type="region of interest" description="Disordered" evidence="1">
    <location>
        <begin position="91"/>
        <end position="216"/>
    </location>
</feature>
<organism evidence="2 3">
    <name type="scientific">Psylliodes chrysocephalus</name>
    <dbReference type="NCBI Taxonomy" id="3402493"/>
    <lineage>
        <taxon>Eukaryota</taxon>
        <taxon>Metazoa</taxon>
        <taxon>Ecdysozoa</taxon>
        <taxon>Arthropoda</taxon>
        <taxon>Hexapoda</taxon>
        <taxon>Insecta</taxon>
        <taxon>Pterygota</taxon>
        <taxon>Neoptera</taxon>
        <taxon>Endopterygota</taxon>
        <taxon>Coleoptera</taxon>
        <taxon>Polyphaga</taxon>
        <taxon>Cucujiformia</taxon>
        <taxon>Chrysomeloidea</taxon>
        <taxon>Chrysomelidae</taxon>
        <taxon>Galerucinae</taxon>
        <taxon>Alticini</taxon>
        <taxon>Psylliodes</taxon>
    </lineage>
</organism>
<feature type="compositionally biased region" description="Polar residues" evidence="1">
    <location>
        <begin position="122"/>
        <end position="134"/>
    </location>
</feature>
<dbReference type="AlphaFoldDB" id="A0A9P0CGT1"/>
<feature type="region of interest" description="Disordered" evidence="1">
    <location>
        <begin position="391"/>
        <end position="444"/>
    </location>
</feature>
<evidence type="ECO:0000313" key="3">
    <source>
        <dbReference type="Proteomes" id="UP001153636"/>
    </source>
</evidence>
<feature type="compositionally biased region" description="Acidic residues" evidence="1">
    <location>
        <begin position="407"/>
        <end position="419"/>
    </location>
</feature>
<reference evidence="2" key="1">
    <citation type="submission" date="2022-01" db="EMBL/GenBank/DDBJ databases">
        <authorList>
            <person name="King R."/>
        </authorList>
    </citation>
    <scope>NUCLEOTIDE SEQUENCE</scope>
</reference>
<keyword evidence="3" id="KW-1185">Reference proteome</keyword>
<feature type="region of interest" description="Disordered" evidence="1">
    <location>
        <begin position="736"/>
        <end position="786"/>
    </location>
</feature>
<accession>A0A9P0CGT1</accession>
<sequence length="786" mass="88372">MQKPERAAVTTPKAFQTVYSKRLKSRCRPDLEEILKVSNLSTPTLFKAKHKLNPHKTVSTDHLPLTVTNPGEICPNEGDPLAKIFMIQPSNDPQTVSEESNSILPDHTSISGTGDKKRKKSQTVSPENLTINTDSESDMDDFHDSQESTENLSPQTVRGNSDNDMDTSDPIVPQNNEETNQMVKDLYGDLEQPQSGNKSVTQSKSMDNLSNTKEFDNYGSYRSEYAKEAEKPLKIKIKRVEMPANVVRRTLDFQRSENTSEEERGAQSLLLQKSLKAAQEANNRLPTPPIAISQPQENNTSVSQTFFFLPPPINSQSTQESLPSTSQASQSLLPPSCQLSPNSRGLTRWSSQKDSAIRKEILEIVNKDSTDTDIFEVPKKSTKLKHLIQQKAKSTLRTKNQFQALTDESDKDDDSEDDENNRNRRKRTKPNTPKANGKDKTATVTAKPKKVTIPPIVIDGVTSNHREMMSNLKETIQGVFSVKHTNQSTILFVNEEGDYNRVLTNIRAEKIPHHTYTQKQDKSHAFVLRGMTSGTEIEDIREDLQITYEIKAREIFLMKTKNRPLYLIVTDPAITLDYLNRNASGSGTCSESELPSPSASGRRSVTPSMATAAPTTIEEHINNSPQPAFDVSAATQVNLPLTTKAGVPRKRMKWTSELNSFIMRSYFKITKMETDLTTYRYALHRAFVEKYPELQHLTEQRIADQRRAILTKNLLAAPVVQQIRAEVLLELQGEDEFPSTENALDGDHTGVDENNTENDTNPDRDNNTQIDMADRKKQSNDTIKNQ</sequence>
<evidence type="ECO:0000313" key="2">
    <source>
        <dbReference type="EMBL" id="CAH1098904.1"/>
    </source>
</evidence>
<proteinExistence type="predicted"/>
<protein>
    <submittedName>
        <fullName evidence="2">Uncharacterized protein</fullName>
    </submittedName>
</protein>
<name>A0A9P0CGT1_9CUCU</name>
<feature type="region of interest" description="Disordered" evidence="1">
    <location>
        <begin position="585"/>
        <end position="606"/>
    </location>
</feature>
<dbReference type="OrthoDB" id="6784215at2759"/>